<dbReference type="EMBL" id="JABAYA010000024">
    <property type="protein sequence ID" value="KAF7729578.1"/>
    <property type="molecule type" value="Genomic_DNA"/>
</dbReference>
<evidence type="ECO:0000313" key="2">
    <source>
        <dbReference type="EMBL" id="KAF7729578.1"/>
    </source>
</evidence>
<dbReference type="Proteomes" id="UP000605846">
    <property type="component" value="Unassembled WGS sequence"/>
</dbReference>
<dbReference type="GO" id="GO:0005886">
    <property type="term" value="C:plasma membrane"/>
    <property type="evidence" value="ECO:0007669"/>
    <property type="project" value="TreeGrafter"/>
</dbReference>
<dbReference type="InterPro" id="IPR014756">
    <property type="entry name" value="Ig_E-set"/>
</dbReference>
<name>A0A8H7ES08_9FUNG</name>
<evidence type="ECO:0000313" key="3">
    <source>
        <dbReference type="Proteomes" id="UP000605846"/>
    </source>
</evidence>
<reference evidence="2" key="1">
    <citation type="submission" date="2020-01" db="EMBL/GenBank/DDBJ databases">
        <title>Genome Sequencing of Three Apophysomyces-Like Fungal Strains Confirms a Novel Fungal Genus in the Mucoromycota with divergent Burkholderia-like Endosymbiotic Bacteria.</title>
        <authorList>
            <person name="Stajich J.E."/>
            <person name="Macias A.M."/>
            <person name="Carter-House D."/>
            <person name="Lovett B."/>
            <person name="Kasson L.R."/>
            <person name="Berry K."/>
            <person name="Grigoriev I."/>
            <person name="Chang Y."/>
            <person name="Spatafora J."/>
            <person name="Kasson M.T."/>
        </authorList>
    </citation>
    <scope>NUCLEOTIDE SEQUENCE</scope>
    <source>
        <strain evidence="2">NRRL A-21654</strain>
    </source>
</reference>
<dbReference type="SMART" id="SM01017">
    <property type="entry name" value="Arrestin_C"/>
    <property type="match status" value="1"/>
</dbReference>
<dbReference type="Pfam" id="PF00339">
    <property type="entry name" value="Arrestin_N"/>
    <property type="match status" value="1"/>
</dbReference>
<accession>A0A8H7ES08</accession>
<feature type="domain" description="Arrestin C-terminal-like" evidence="1">
    <location>
        <begin position="182"/>
        <end position="327"/>
    </location>
</feature>
<dbReference type="InterPro" id="IPR014752">
    <property type="entry name" value="Arrestin-like_C"/>
</dbReference>
<proteinExistence type="predicted"/>
<protein>
    <recommendedName>
        <fullName evidence="1">Arrestin C-terminal-like domain-containing protein</fullName>
    </recommendedName>
</protein>
<gene>
    <name evidence="2" type="ORF">EC973_004253</name>
</gene>
<dbReference type="GO" id="GO:0070086">
    <property type="term" value="P:ubiquitin-dependent endocytosis"/>
    <property type="evidence" value="ECO:0007669"/>
    <property type="project" value="TreeGrafter"/>
</dbReference>
<dbReference type="GO" id="GO:0031625">
    <property type="term" value="F:ubiquitin protein ligase binding"/>
    <property type="evidence" value="ECO:0007669"/>
    <property type="project" value="TreeGrafter"/>
</dbReference>
<organism evidence="2 3">
    <name type="scientific">Apophysomyces ossiformis</name>
    <dbReference type="NCBI Taxonomy" id="679940"/>
    <lineage>
        <taxon>Eukaryota</taxon>
        <taxon>Fungi</taxon>
        <taxon>Fungi incertae sedis</taxon>
        <taxon>Mucoromycota</taxon>
        <taxon>Mucoromycotina</taxon>
        <taxon>Mucoromycetes</taxon>
        <taxon>Mucorales</taxon>
        <taxon>Mucorineae</taxon>
        <taxon>Mucoraceae</taxon>
        <taxon>Apophysomyces</taxon>
    </lineage>
</organism>
<keyword evidence="3" id="KW-1185">Reference proteome</keyword>
<dbReference type="InterPro" id="IPR050357">
    <property type="entry name" value="Arrestin_domain-protein"/>
</dbReference>
<dbReference type="GO" id="GO:0030674">
    <property type="term" value="F:protein-macromolecule adaptor activity"/>
    <property type="evidence" value="ECO:0007669"/>
    <property type="project" value="TreeGrafter"/>
</dbReference>
<dbReference type="AlphaFoldDB" id="A0A8H7ES08"/>
<dbReference type="Gene3D" id="2.60.40.640">
    <property type="match status" value="2"/>
</dbReference>
<dbReference type="InterPro" id="IPR011021">
    <property type="entry name" value="Arrestin-like_N"/>
</dbReference>
<dbReference type="PANTHER" id="PTHR11188:SF17">
    <property type="entry name" value="FI21816P1"/>
    <property type="match status" value="1"/>
</dbReference>
<dbReference type="GO" id="GO:0005829">
    <property type="term" value="C:cytosol"/>
    <property type="evidence" value="ECO:0007669"/>
    <property type="project" value="TreeGrafter"/>
</dbReference>
<dbReference type="InterPro" id="IPR011022">
    <property type="entry name" value="Arrestin_C-like"/>
</dbReference>
<dbReference type="Pfam" id="PF02752">
    <property type="entry name" value="Arrestin_C"/>
    <property type="match status" value="1"/>
</dbReference>
<evidence type="ECO:0000259" key="1">
    <source>
        <dbReference type="SMART" id="SM01017"/>
    </source>
</evidence>
<dbReference type="OrthoDB" id="2333384at2759"/>
<comment type="caution">
    <text evidence="2">The sequence shown here is derived from an EMBL/GenBank/DDBJ whole genome shotgun (WGS) entry which is preliminary data.</text>
</comment>
<dbReference type="PANTHER" id="PTHR11188">
    <property type="entry name" value="ARRESTIN DOMAIN CONTAINING PROTEIN"/>
    <property type="match status" value="1"/>
</dbReference>
<sequence length="449" mass="50862">MTYNCLKIHLENHTLILRGRADESAGCVLRGCVMLQLREKTRLKSLTLKFSGRMKVQWNENGQINRWSSRSLPISTPAGSSHTHRKVDLSIMEHEWLFLPPSDKWHVILPGQYVYPFELILPGDLAESVTDSPYGSVLYKLKAVAERPPLHANFVDRQQLALVRHIAPHFYDLPLRLANNHWSNTMAYEIIVPKRSFCRAETIPIEFSVRPHVPGEIHVRYLSCILKEYTTFITRYDQQHAAFSEPRTETRIVQFCRNEHFPDEGPEWHKTERLSVPRAIQAVHCDTDNAFYRIEHKLLFTMALVDNYGRQAEMRAAVPITITHGAYDRLLAGATTASALSTADLDTSEQDNVLPTYDVATQSMPYDPSFALHVDTPSSSPSSGIHTPSSEGADEWLAIPIDVNNHSILPYQLDLCRLPSYHTALQSHTAPIRDVGESLPSYETLCSIG</sequence>
<dbReference type="SUPFAM" id="SSF81296">
    <property type="entry name" value="E set domains"/>
    <property type="match status" value="1"/>
</dbReference>